<keyword evidence="3 5" id="KW-0472">Membrane</keyword>
<dbReference type="SUPFAM" id="SSF103088">
    <property type="entry name" value="OmpA-like"/>
    <property type="match status" value="1"/>
</dbReference>
<dbReference type="Proteomes" id="UP000253782">
    <property type="component" value="Unassembled WGS sequence"/>
</dbReference>
<sequence length="271" mass="30199">MNVETKKWMLALTLGATVAALTGCGTVSKQVASDGSKAETIVFPDAKEARPKGGIFPSLDNLRKIESGVTKAQVQNLLGPPHFHEGIWDVREWDYLFNFRKDGQVLVCQYKVLFDKDKVARSFYWSPESCADLLKHKHAEPMKPKELKEPLRLSADALFDFDRADLKPQGRERLAGLLDQLRTASEVQNIRVVGYTDRIGSDSYNMKLSEHRAETVRDYLTSNGMASAAIQVEGRGKADPVVDCKNNMHRAELIACLAPNRRVELTGVAKP</sequence>
<keyword evidence="8" id="KW-1185">Reference proteome</keyword>
<dbReference type="PRINTS" id="PR01021">
    <property type="entry name" value="OMPADOMAIN"/>
</dbReference>
<protein>
    <submittedName>
        <fullName evidence="7">Outer membrane protein assembly factor BamE</fullName>
    </submittedName>
</protein>
<comment type="subcellular location">
    <subcellularLocation>
        <location evidence="1">Cell outer membrane</location>
    </subcellularLocation>
</comment>
<organism evidence="7 8">
    <name type="scientific">Dyella tabacisoli</name>
    <dbReference type="NCBI Taxonomy" id="2282381"/>
    <lineage>
        <taxon>Bacteria</taxon>
        <taxon>Pseudomonadati</taxon>
        <taxon>Pseudomonadota</taxon>
        <taxon>Gammaproteobacteria</taxon>
        <taxon>Lysobacterales</taxon>
        <taxon>Rhodanobacteraceae</taxon>
        <taxon>Dyella</taxon>
    </lineage>
</organism>
<dbReference type="InterPro" id="IPR006664">
    <property type="entry name" value="OMP_bac"/>
</dbReference>
<dbReference type="OrthoDB" id="1149075at2"/>
<dbReference type="PANTHER" id="PTHR30329:SF21">
    <property type="entry name" value="LIPOPROTEIN YIAD-RELATED"/>
    <property type="match status" value="1"/>
</dbReference>
<keyword evidence="4" id="KW-0998">Cell outer membrane</keyword>
<dbReference type="AlphaFoldDB" id="A0A369ULB8"/>
<evidence type="ECO:0000256" key="2">
    <source>
        <dbReference type="ARBA" id="ARBA00022729"/>
    </source>
</evidence>
<dbReference type="PANTHER" id="PTHR30329">
    <property type="entry name" value="STATOR ELEMENT OF FLAGELLAR MOTOR COMPLEX"/>
    <property type="match status" value="1"/>
</dbReference>
<comment type="caution">
    <text evidence="7">The sequence shown here is derived from an EMBL/GenBank/DDBJ whole genome shotgun (WGS) entry which is preliminary data.</text>
</comment>
<evidence type="ECO:0000256" key="5">
    <source>
        <dbReference type="PROSITE-ProRule" id="PRU00473"/>
    </source>
</evidence>
<dbReference type="InterPro" id="IPR036737">
    <property type="entry name" value="OmpA-like_sf"/>
</dbReference>
<reference evidence="7 8" key="1">
    <citation type="submission" date="2018-07" db="EMBL/GenBank/DDBJ databases">
        <title>Dyella tabacisoli L4-6T, whole genome shotgun sequence.</title>
        <authorList>
            <person name="Zhou X.-K."/>
            <person name="Li W.-J."/>
            <person name="Duan Y.-Q."/>
        </authorList>
    </citation>
    <scope>NUCLEOTIDE SEQUENCE [LARGE SCALE GENOMIC DNA]</scope>
    <source>
        <strain evidence="7 8">L4-6</strain>
    </source>
</reference>
<proteinExistence type="predicted"/>
<feature type="domain" description="OmpA-like" evidence="6">
    <location>
        <begin position="146"/>
        <end position="271"/>
    </location>
</feature>
<evidence type="ECO:0000256" key="1">
    <source>
        <dbReference type="ARBA" id="ARBA00004442"/>
    </source>
</evidence>
<evidence type="ECO:0000256" key="4">
    <source>
        <dbReference type="ARBA" id="ARBA00023237"/>
    </source>
</evidence>
<gene>
    <name evidence="7" type="ORF">DVJ77_13600</name>
</gene>
<dbReference type="PROSITE" id="PS51123">
    <property type="entry name" value="OMPA_2"/>
    <property type="match status" value="1"/>
</dbReference>
<name>A0A369ULB8_9GAMM</name>
<dbReference type="Pfam" id="PF04355">
    <property type="entry name" value="BamE"/>
    <property type="match status" value="1"/>
</dbReference>
<dbReference type="InterPro" id="IPR037873">
    <property type="entry name" value="BamE-like"/>
</dbReference>
<accession>A0A369ULB8</accession>
<evidence type="ECO:0000256" key="3">
    <source>
        <dbReference type="ARBA" id="ARBA00023136"/>
    </source>
</evidence>
<evidence type="ECO:0000313" key="8">
    <source>
        <dbReference type="Proteomes" id="UP000253782"/>
    </source>
</evidence>
<dbReference type="Gene3D" id="3.30.1450.10">
    <property type="match status" value="1"/>
</dbReference>
<evidence type="ECO:0000313" key="7">
    <source>
        <dbReference type="EMBL" id="RDD81321.1"/>
    </source>
</evidence>
<dbReference type="Gene3D" id="3.30.1330.60">
    <property type="entry name" value="OmpA-like domain"/>
    <property type="match status" value="1"/>
</dbReference>
<dbReference type="PROSITE" id="PS51257">
    <property type="entry name" value="PROKAR_LIPOPROTEIN"/>
    <property type="match status" value="1"/>
</dbReference>
<dbReference type="EMBL" id="QQAH01000011">
    <property type="protein sequence ID" value="RDD81321.1"/>
    <property type="molecule type" value="Genomic_DNA"/>
</dbReference>
<dbReference type="InterPro" id="IPR007450">
    <property type="entry name" value="BamE_dom"/>
</dbReference>
<dbReference type="CDD" id="cd07185">
    <property type="entry name" value="OmpA_C-like"/>
    <property type="match status" value="1"/>
</dbReference>
<dbReference type="InterPro" id="IPR006665">
    <property type="entry name" value="OmpA-like"/>
</dbReference>
<dbReference type="GO" id="GO:0009279">
    <property type="term" value="C:cell outer membrane"/>
    <property type="evidence" value="ECO:0007669"/>
    <property type="project" value="UniProtKB-SubCell"/>
</dbReference>
<dbReference type="RefSeq" id="WP_114846035.1">
    <property type="nucleotide sequence ID" value="NZ_JBHSPE010000020.1"/>
</dbReference>
<dbReference type="Pfam" id="PF00691">
    <property type="entry name" value="OmpA"/>
    <property type="match status" value="1"/>
</dbReference>
<dbReference type="InterPro" id="IPR050330">
    <property type="entry name" value="Bact_OuterMem_StrucFunc"/>
</dbReference>
<evidence type="ECO:0000259" key="6">
    <source>
        <dbReference type="PROSITE" id="PS51123"/>
    </source>
</evidence>
<keyword evidence="2" id="KW-0732">Signal</keyword>